<proteinExistence type="inferred from homology"/>
<keyword evidence="7" id="KW-1185">Reference proteome</keyword>
<comment type="caution">
    <text evidence="6">The sequence shown here is derived from an EMBL/GenBank/DDBJ whole genome shotgun (WGS) entry which is preliminary data.</text>
</comment>
<evidence type="ECO:0000256" key="3">
    <source>
        <dbReference type="ARBA" id="ARBA00022729"/>
    </source>
</evidence>
<evidence type="ECO:0000313" key="7">
    <source>
        <dbReference type="Proteomes" id="UP000609531"/>
    </source>
</evidence>
<keyword evidence="3 4" id="KW-0732">Signal</keyword>
<dbReference type="InterPro" id="IPR015168">
    <property type="entry name" value="SsuA/THI5"/>
</dbReference>
<evidence type="ECO:0000259" key="5">
    <source>
        <dbReference type="Pfam" id="PF09084"/>
    </source>
</evidence>
<feature type="signal peptide" evidence="4">
    <location>
        <begin position="1"/>
        <end position="22"/>
    </location>
</feature>
<reference evidence="6" key="1">
    <citation type="submission" date="2020-12" db="EMBL/GenBank/DDBJ databases">
        <title>Bacterial taxonomy.</title>
        <authorList>
            <person name="Pan X."/>
        </authorList>
    </citation>
    <scope>NUCLEOTIDE SEQUENCE</scope>
    <source>
        <strain evidence="6">B2012</strain>
    </source>
</reference>
<dbReference type="SUPFAM" id="SSF53850">
    <property type="entry name" value="Periplasmic binding protein-like II"/>
    <property type="match status" value="1"/>
</dbReference>
<dbReference type="NCBIfam" id="TIGR03427">
    <property type="entry name" value="ABC_peri_uca"/>
    <property type="match status" value="1"/>
</dbReference>
<sequence length="355" mass="38351">MKRLIIALAAGAALLTAPVAGALAQEKTYRVGYNIYVGFMPYGWMAETGILDKWAEKYGVKIEMIQVNDYVGGINQFVAGDLDAMAVASMDGLTIPAAGGVDTTIALVGDYSNGNDGILSKTLDSVTALKGETIHLFELTVSHYLLSRALEENGLSLRDVNTVNITDADIAPAYIGSDEVKHAVAWNPMLLAMKNGVEGSTMVFDSSSTPEEIVDVMLFHTETVDEDPAFIKAVVGAWYEAMEIMSGGDDAAEKMIAELADMSGGSVEDYKAQLDSTKMYYTPAEALEFMTSDQHKTTWDFVRKFSFEVGLFGESAPDENFVGIEFPDGSVLGDENNVKLRINSTFTKMAVDGEL</sequence>
<evidence type="ECO:0000313" key="6">
    <source>
        <dbReference type="EMBL" id="MBJ3775969.1"/>
    </source>
</evidence>
<dbReference type="EMBL" id="JAEKJA010000007">
    <property type="protein sequence ID" value="MBJ3775969.1"/>
    <property type="molecule type" value="Genomic_DNA"/>
</dbReference>
<dbReference type="RefSeq" id="WP_198881864.1">
    <property type="nucleotide sequence ID" value="NZ_JAEKJA010000007.1"/>
</dbReference>
<accession>A0A934IFZ9</accession>
<dbReference type="GO" id="GO:0042597">
    <property type="term" value="C:periplasmic space"/>
    <property type="evidence" value="ECO:0007669"/>
    <property type="project" value="UniProtKB-SubCell"/>
</dbReference>
<evidence type="ECO:0000256" key="2">
    <source>
        <dbReference type="ARBA" id="ARBA00010742"/>
    </source>
</evidence>
<comment type="subcellular location">
    <subcellularLocation>
        <location evidence="1">Periplasm</location>
    </subcellularLocation>
</comment>
<dbReference type="InterPro" id="IPR017793">
    <property type="entry name" value="ABC_transptr_urea-assoc_sub-bd"/>
</dbReference>
<evidence type="ECO:0000256" key="1">
    <source>
        <dbReference type="ARBA" id="ARBA00004418"/>
    </source>
</evidence>
<feature type="domain" description="SsuA/THI5-like" evidence="5">
    <location>
        <begin position="57"/>
        <end position="245"/>
    </location>
</feature>
<evidence type="ECO:0000256" key="4">
    <source>
        <dbReference type="SAM" id="SignalP"/>
    </source>
</evidence>
<gene>
    <name evidence="6" type="ORF">JCR33_09745</name>
</gene>
<dbReference type="PANTHER" id="PTHR30024:SF47">
    <property type="entry name" value="TAURINE-BINDING PERIPLASMIC PROTEIN"/>
    <property type="match status" value="1"/>
</dbReference>
<dbReference type="PANTHER" id="PTHR30024">
    <property type="entry name" value="ALIPHATIC SULFONATES-BINDING PROTEIN-RELATED"/>
    <property type="match status" value="1"/>
</dbReference>
<name>A0A934IFZ9_9HYPH</name>
<feature type="chain" id="PRO_5038094401" evidence="4">
    <location>
        <begin position="23"/>
        <end position="355"/>
    </location>
</feature>
<comment type="similarity">
    <text evidence="2">Belongs to the bacterial solute-binding protein SsuA/TauA family.</text>
</comment>
<organism evidence="6 7">
    <name type="scientific">Acuticoccus mangrovi</name>
    <dbReference type="NCBI Taxonomy" id="2796142"/>
    <lineage>
        <taxon>Bacteria</taxon>
        <taxon>Pseudomonadati</taxon>
        <taxon>Pseudomonadota</taxon>
        <taxon>Alphaproteobacteria</taxon>
        <taxon>Hyphomicrobiales</taxon>
        <taxon>Amorphaceae</taxon>
        <taxon>Acuticoccus</taxon>
    </lineage>
</organism>
<dbReference type="Pfam" id="PF09084">
    <property type="entry name" value="NMT1"/>
    <property type="match status" value="1"/>
</dbReference>
<dbReference type="AlphaFoldDB" id="A0A934IFZ9"/>
<dbReference type="Proteomes" id="UP000609531">
    <property type="component" value="Unassembled WGS sequence"/>
</dbReference>
<dbReference type="Gene3D" id="3.40.190.10">
    <property type="entry name" value="Periplasmic binding protein-like II"/>
    <property type="match status" value="2"/>
</dbReference>
<protein>
    <submittedName>
        <fullName evidence="6">ABC transporter substrate-binding protein</fullName>
    </submittedName>
</protein>